<dbReference type="OrthoDB" id="8326226at2"/>
<name>A0A2P7BBQ6_9HYPH</name>
<comment type="caution">
    <text evidence="2">The sequence shown here is derived from an EMBL/GenBank/DDBJ whole genome shotgun (WGS) entry which is preliminary data.</text>
</comment>
<dbReference type="Proteomes" id="UP000241444">
    <property type="component" value="Unassembled WGS sequence"/>
</dbReference>
<dbReference type="AlphaFoldDB" id="A0A2P7BBQ6"/>
<dbReference type="GO" id="GO:0006109">
    <property type="term" value="P:regulation of carbohydrate metabolic process"/>
    <property type="evidence" value="ECO:0007669"/>
    <property type="project" value="InterPro"/>
</dbReference>
<dbReference type="Gene3D" id="3.40.50.300">
    <property type="entry name" value="P-loop containing nucleotide triphosphate hydrolases"/>
    <property type="match status" value="1"/>
</dbReference>
<organism evidence="2 3">
    <name type="scientific">Phyllobacterium brassicacearum</name>
    <dbReference type="NCBI Taxonomy" id="314235"/>
    <lineage>
        <taxon>Bacteria</taxon>
        <taxon>Pseudomonadati</taxon>
        <taxon>Pseudomonadota</taxon>
        <taxon>Alphaproteobacteria</taxon>
        <taxon>Hyphomicrobiales</taxon>
        <taxon>Phyllobacteriaceae</taxon>
        <taxon>Phyllobacterium</taxon>
    </lineage>
</organism>
<evidence type="ECO:0000259" key="1">
    <source>
        <dbReference type="Pfam" id="PF07475"/>
    </source>
</evidence>
<reference evidence="3" key="1">
    <citation type="submission" date="2017-11" db="EMBL/GenBank/DDBJ databases">
        <authorList>
            <person name="Kuznetsova I."/>
            <person name="Sazanova A."/>
            <person name="Chirak E."/>
            <person name="Safronova V."/>
            <person name="Willems A."/>
        </authorList>
    </citation>
    <scope>NUCLEOTIDE SEQUENCE [LARGE SCALE GENOMIC DNA]</scope>
    <source>
        <strain evidence="3">STM 196</strain>
    </source>
</reference>
<sequence length="153" mass="16165">MIDGAGQLAHATAVVVGDRGILIIGPSGSGKSSVARSLIDRALAKGTFAAVVSDDQCQLQAVSGRLICTVPAALRGGLEVRGSGLHAVDHEDSAVMHLVVELVEPDRAVRFADETEIQLEGVSIAYALLPKREIESACRAIEARLFTPPWKKR</sequence>
<protein>
    <recommendedName>
        <fullName evidence="1">HPr kinase/phosphorylase C-terminal domain-containing protein</fullName>
    </recommendedName>
</protein>
<dbReference type="EMBL" id="PGGO01000022">
    <property type="protein sequence ID" value="PSH63852.1"/>
    <property type="molecule type" value="Genomic_DNA"/>
</dbReference>
<dbReference type="SUPFAM" id="SSF53795">
    <property type="entry name" value="PEP carboxykinase-like"/>
    <property type="match status" value="1"/>
</dbReference>
<evidence type="ECO:0000313" key="2">
    <source>
        <dbReference type="EMBL" id="PSH63852.1"/>
    </source>
</evidence>
<accession>A0A2P7BBQ6</accession>
<evidence type="ECO:0000313" key="3">
    <source>
        <dbReference type="Proteomes" id="UP000241444"/>
    </source>
</evidence>
<proteinExistence type="predicted"/>
<gene>
    <name evidence="2" type="ORF">CU102_22840</name>
</gene>
<keyword evidence="3" id="KW-1185">Reference proteome</keyword>
<dbReference type="InterPro" id="IPR011104">
    <property type="entry name" value="Hpr_kin/Pase_C"/>
</dbReference>
<dbReference type="InterPro" id="IPR027417">
    <property type="entry name" value="P-loop_NTPase"/>
</dbReference>
<dbReference type="GO" id="GO:0000155">
    <property type="term" value="F:phosphorelay sensor kinase activity"/>
    <property type="evidence" value="ECO:0007669"/>
    <property type="project" value="InterPro"/>
</dbReference>
<feature type="domain" description="HPr kinase/phosphorylase C-terminal" evidence="1">
    <location>
        <begin position="9"/>
        <end position="128"/>
    </location>
</feature>
<dbReference type="GO" id="GO:0005524">
    <property type="term" value="F:ATP binding"/>
    <property type="evidence" value="ECO:0007669"/>
    <property type="project" value="InterPro"/>
</dbReference>
<dbReference type="RefSeq" id="WP_106713392.1">
    <property type="nucleotide sequence ID" value="NZ_PGGO01000022.1"/>
</dbReference>
<dbReference type="Pfam" id="PF07475">
    <property type="entry name" value="Hpr_kinase_C"/>
    <property type="match status" value="1"/>
</dbReference>
<dbReference type="CDD" id="cd01918">
    <property type="entry name" value="HprK_C"/>
    <property type="match status" value="1"/>
</dbReference>